<dbReference type="PANTHER" id="PTHR43142">
    <property type="entry name" value="CARBOXYLIC ESTER HYDROLASE"/>
    <property type="match status" value="1"/>
</dbReference>
<gene>
    <name evidence="7" type="ORF">Fcan01_04456</name>
</gene>
<reference evidence="7 8" key="1">
    <citation type="submission" date="2015-12" db="EMBL/GenBank/DDBJ databases">
        <title>The genome of Folsomia candida.</title>
        <authorList>
            <person name="Faddeeva A."/>
            <person name="Derks M.F."/>
            <person name="Anvar Y."/>
            <person name="Smit S."/>
            <person name="Van Straalen N."/>
            <person name="Roelofs D."/>
        </authorList>
    </citation>
    <scope>NUCLEOTIDE SEQUENCE [LARGE SCALE GENOMIC DNA]</scope>
    <source>
        <strain evidence="7 8">VU population</strain>
        <tissue evidence="7">Whole body</tissue>
    </source>
</reference>
<feature type="domain" description="Carboxylesterase type B" evidence="6">
    <location>
        <begin position="32"/>
        <end position="367"/>
    </location>
</feature>
<dbReference type="OrthoDB" id="19653at2759"/>
<evidence type="ECO:0000256" key="2">
    <source>
        <dbReference type="ARBA" id="ARBA00022487"/>
    </source>
</evidence>
<keyword evidence="2" id="KW-0719">Serine esterase</keyword>
<dbReference type="OMA" id="IRKNVCH"/>
<dbReference type="EMBL" id="LNIX01000002">
    <property type="protein sequence ID" value="OXA59087.1"/>
    <property type="molecule type" value="Genomic_DNA"/>
</dbReference>
<feature type="compositionally biased region" description="Polar residues" evidence="5">
    <location>
        <begin position="364"/>
        <end position="373"/>
    </location>
</feature>
<comment type="similarity">
    <text evidence="1">Belongs to the type-B carboxylesterase/lipase family.</text>
</comment>
<evidence type="ECO:0000256" key="3">
    <source>
        <dbReference type="ARBA" id="ARBA00022801"/>
    </source>
</evidence>
<proteinExistence type="inferred from homology"/>
<dbReference type="STRING" id="158441.A0A226EPK8"/>
<dbReference type="Proteomes" id="UP000198287">
    <property type="component" value="Unassembled WGS sequence"/>
</dbReference>
<dbReference type="AlphaFoldDB" id="A0A226EPK8"/>
<sequence>MGLKDQVVALQWVKKNIHSFGGDPSRVTIFGGLFIGAISHSGTALCPWAFVRNAKSVALKLGRLLNCGTNSSQELATCLKKIDARQLVTSQEQLTVWNRDPFAMFAPSMEEIGDGGGDNGGEIFLGETPFDILCRGGQNPVPWILGVCRDEGLTFHAAPILFNRKLAYELDSHWSRIAPITLLYEDTARNLAYVSNKVRKFYFGSSSPEILSSSSNYNDNTTTDHHDDGSTESNNGNTNSKVEWSPSLRKLTDLYSDRYFFHCTRNAGFLHSRKAPTFLYRFSYQGKNSIIEAFGIPKFGVAHGDDLQYIFPLSPRFPFLPRDTEQGQFSQRVVKLWVSFVKTGRPSTKFWSTSAPSKGEKWNPIQSTGCGTTSRDHLGDSENYGKCFMNTTMPWLDIDENVTVVNNLYHERLQFWDALPLHEYDAERRNNK</sequence>
<accession>A0A226EPK8</accession>
<keyword evidence="3" id="KW-0378">Hydrolase</keyword>
<evidence type="ECO:0000313" key="7">
    <source>
        <dbReference type="EMBL" id="OXA59087.1"/>
    </source>
</evidence>
<comment type="caution">
    <text evidence="7">The sequence shown here is derived from an EMBL/GenBank/DDBJ whole genome shotgun (WGS) entry which is preliminary data.</text>
</comment>
<dbReference type="InterPro" id="IPR002018">
    <property type="entry name" value="CarbesteraseB"/>
</dbReference>
<evidence type="ECO:0000313" key="8">
    <source>
        <dbReference type="Proteomes" id="UP000198287"/>
    </source>
</evidence>
<feature type="compositionally biased region" description="Low complexity" evidence="5">
    <location>
        <begin position="231"/>
        <end position="240"/>
    </location>
</feature>
<protein>
    <submittedName>
        <fullName evidence="7">Venom carboxylesterase-6</fullName>
    </submittedName>
</protein>
<dbReference type="GO" id="GO:0052689">
    <property type="term" value="F:carboxylic ester hydrolase activity"/>
    <property type="evidence" value="ECO:0007669"/>
    <property type="project" value="UniProtKB-KW"/>
</dbReference>
<evidence type="ECO:0000256" key="1">
    <source>
        <dbReference type="ARBA" id="ARBA00005964"/>
    </source>
</evidence>
<name>A0A226EPK8_FOLCA</name>
<evidence type="ECO:0000256" key="4">
    <source>
        <dbReference type="ARBA" id="ARBA00023180"/>
    </source>
</evidence>
<dbReference type="PANTHER" id="PTHR43142:SF1">
    <property type="entry name" value="CARBOXYLIC ESTER HYDROLASE"/>
    <property type="match status" value="1"/>
</dbReference>
<dbReference type="Gene3D" id="3.40.50.1820">
    <property type="entry name" value="alpha/beta hydrolase"/>
    <property type="match status" value="1"/>
</dbReference>
<dbReference type="Pfam" id="PF00135">
    <property type="entry name" value="COesterase"/>
    <property type="match status" value="2"/>
</dbReference>
<keyword evidence="4" id="KW-0325">Glycoprotein</keyword>
<feature type="region of interest" description="Disordered" evidence="5">
    <location>
        <begin position="351"/>
        <end position="375"/>
    </location>
</feature>
<feature type="domain" description="Carboxylesterase type B" evidence="6">
    <location>
        <begin position="1"/>
        <end position="31"/>
    </location>
</feature>
<evidence type="ECO:0000259" key="6">
    <source>
        <dbReference type="Pfam" id="PF00135"/>
    </source>
</evidence>
<keyword evidence="8" id="KW-1185">Reference proteome</keyword>
<evidence type="ECO:0000256" key="5">
    <source>
        <dbReference type="SAM" id="MobiDB-lite"/>
    </source>
</evidence>
<dbReference type="SUPFAM" id="SSF53474">
    <property type="entry name" value="alpha/beta-Hydrolases"/>
    <property type="match status" value="1"/>
</dbReference>
<feature type="region of interest" description="Disordered" evidence="5">
    <location>
        <begin position="214"/>
        <end position="242"/>
    </location>
</feature>
<dbReference type="InterPro" id="IPR029058">
    <property type="entry name" value="AB_hydrolase_fold"/>
</dbReference>
<organism evidence="7 8">
    <name type="scientific">Folsomia candida</name>
    <name type="common">Springtail</name>
    <dbReference type="NCBI Taxonomy" id="158441"/>
    <lineage>
        <taxon>Eukaryota</taxon>
        <taxon>Metazoa</taxon>
        <taxon>Ecdysozoa</taxon>
        <taxon>Arthropoda</taxon>
        <taxon>Hexapoda</taxon>
        <taxon>Collembola</taxon>
        <taxon>Entomobryomorpha</taxon>
        <taxon>Isotomoidea</taxon>
        <taxon>Isotomidae</taxon>
        <taxon>Proisotominae</taxon>
        <taxon>Folsomia</taxon>
    </lineage>
</organism>